<feature type="region of interest" description="Disordered" evidence="1">
    <location>
        <begin position="53"/>
        <end position="125"/>
    </location>
</feature>
<protein>
    <submittedName>
        <fullName evidence="3">(pine wood nematode) hypothetical protein</fullName>
    </submittedName>
</protein>
<reference evidence="4" key="2">
    <citation type="submission" date="2020-08" db="EMBL/GenBank/DDBJ databases">
        <authorList>
            <person name="Kikuchi T."/>
        </authorList>
    </citation>
    <scope>NUCLEOTIDE SEQUENCE</scope>
    <source>
        <strain evidence="3">Ka4C1</strain>
    </source>
</reference>
<organism evidence="5 7">
    <name type="scientific">Bursaphelenchus xylophilus</name>
    <name type="common">Pinewood nematode worm</name>
    <name type="synonym">Aphelenchoides xylophilus</name>
    <dbReference type="NCBI Taxonomy" id="6326"/>
    <lineage>
        <taxon>Eukaryota</taxon>
        <taxon>Metazoa</taxon>
        <taxon>Ecdysozoa</taxon>
        <taxon>Nematoda</taxon>
        <taxon>Chromadorea</taxon>
        <taxon>Rhabditida</taxon>
        <taxon>Tylenchina</taxon>
        <taxon>Tylenchomorpha</taxon>
        <taxon>Aphelenchoidea</taxon>
        <taxon>Aphelenchoididae</taxon>
        <taxon>Bursaphelenchus</taxon>
    </lineage>
</organism>
<evidence type="ECO:0000313" key="4">
    <source>
        <dbReference type="EMBL" id="CAG9131349.1"/>
    </source>
</evidence>
<gene>
    <name evidence="3" type="ORF">BXYJ_LOCUS15218</name>
</gene>
<keyword evidence="2" id="KW-0472">Membrane</keyword>
<evidence type="ECO:0000313" key="3">
    <source>
        <dbReference type="EMBL" id="CAD5235127.1"/>
    </source>
</evidence>
<dbReference type="Proteomes" id="UP000659654">
    <property type="component" value="Unassembled WGS sequence"/>
</dbReference>
<feature type="compositionally biased region" description="Polar residues" evidence="1">
    <location>
        <begin position="53"/>
        <end position="72"/>
    </location>
</feature>
<evidence type="ECO:0000256" key="2">
    <source>
        <dbReference type="SAM" id="Phobius"/>
    </source>
</evidence>
<feature type="compositionally biased region" description="Basic and acidic residues" evidence="1">
    <location>
        <begin position="92"/>
        <end position="101"/>
    </location>
</feature>
<keyword evidence="6" id="KW-1185">Reference proteome</keyword>
<keyword evidence="2" id="KW-1133">Transmembrane helix</keyword>
<dbReference type="WBParaSite" id="BXY_0119100.1">
    <property type="protein sequence ID" value="BXY_0119100.1"/>
    <property type="gene ID" value="BXY_0119100"/>
</dbReference>
<dbReference type="AlphaFoldDB" id="A0A1I7RKF7"/>
<reference evidence="7" key="1">
    <citation type="submission" date="2016-11" db="UniProtKB">
        <authorList>
            <consortium name="WormBaseParasite"/>
        </authorList>
    </citation>
    <scope>IDENTIFICATION</scope>
</reference>
<feature type="compositionally biased region" description="Basic and acidic residues" evidence="1">
    <location>
        <begin position="108"/>
        <end position="125"/>
    </location>
</feature>
<feature type="compositionally biased region" description="Low complexity" evidence="1">
    <location>
        <begin position="76"/>
        <end position="89"/>
    </location>
</feature>
<evidence type="ECO:0000313" key="7">
    <source>
        <dbReference type="WBParaSite" id="BXY_0119100.1"/>
    </source>
</evidence>
<evidence type="ECO:0000313" key="6">
    <source>
        <dbReference type="Proteomes" id="UP000659654"/>
    </source>
</evidence>
<accession>A0A1I7RKF7</accession>
<keyword evidence="2" id="KW-0812">Transmembrane</keyword>
<dbReference type="Proteomes" id="UP000582659">
    <property type="component" value="Unassembled WGS sequence"/>
</dbReference>
<evidence type="ECO:0000256" key="1">
    <source>
        <dbReference type="SAM" id="MobiDB-lite"/>
    </source>
</evidence>
<feature type="transmembrane region" description="Helical" evidence="2">
    <location>
        <begin position="12"/>
        <end position="34"/>
    </location>
</feature>
<proteinExistence type="predicted"/>
<dbReference type="Proteomes" id="UP000095284">
    <property type="component" value="Unplaced"/>
</dbReference>
<dbReference type="EMBL" id="CAJFDI010000006">
    <property type="protein sequence ID" value="CAD5235127.1"/>
    <property type="molecule type" value="Genomic_DNA"/>
</dbReference>
<name>A0A1I7RKF7_BURXY</name>
<dbReference type="EMBL" id="CAJFCV020000006">
    <property type="protein sequence ID" value="CAG9131349.1"/>
    <property type="molecule type" value="Genomic_DNA"/>
</dbReference>
<evidence type="ECO:0000313" key="5">
    <source>
        <dbReference type="Proteomes" id="UP000095284"/>
    </source>
</evidence>
<sequence length="125" mass="12906">MVELILTADLVYIAGLVSVVLVAVVNGAGLCFLIKKLSVCEESISSLLQYDSVYPSGNNSGLKRTPNKSNKTGPPAAKSVKSTKSAKSAIEPNKKEYDEAAAKAAAKGADKGAEKAPAKAPEKGK</sequence>